<dbReference type="Pfam" id="PF13127">
    <property type="entry name" value="DUF3955"/>
    <property type="match status" value="1"/>
</dbReference>
<dbReference type="AlphaFoldDB" id="A0A9W5ANU7"/>
<evidence type="ECO:0000259" key="2">
    <source>
        <dbReference type="Pfam" id="PF13127"/>
    </source>
</evidence>
<evidence type="ECO:0000313" key="4">
    <source>
        <dbReference type="Proteomes" id="UP000052245"/>
    </source>
</evidence>
<dbReference type="Proteomes" id="UP000052245">
    <property type="component" value="Unassembled WGS sequence"/>
</dbReference>
<comment type="caution">
    <text evidence="3">The sequence shown here is derived from an EMBL/GenBank/DDBJ whole genome shotgun (WGS) entry which is preliminary data.</text>
</comment>
<dbReference type="GeneID" id="29472922"/>
<name>A0A9W5ANU7_CAMHY</name>
<keyword evidence="1" id="KW-0812">Transmembrane</keyword>
<sequence length="73" mass="8297">MSNKIILAICASSVCIGLFCICLKAFTNEWIDSNGVLHEYFFLLPIGFFFIIFGIFLSVILLLKMIITAFKNR</sequence>
<keyword evidence="1" id="KW-0472">Membrane</keyword>
<reference evidence="3 4" key="1">
    <citation type="submission" date="2015-11" db="EMBL/GenBank/DDBJ databases">
        <authorList>
            <consortium name="Pathogen Informatics"/>
        </authorList>
    </citation>
    <scope>NUCLEOTIDE SEQUENCE [LARGE SCALE GENOMIC DNA]</scope>
    <source>
        <strain evidence="3 4">007A-0283</strain>
    </source>
</reference>
<feature type="domain" description="DUF3955" evidence="2">
    <location>
        <begin position="8"/>
        <end position="64"/>
    </location>
</feature>
<dbReference type="RefSeq" id="WP_059425223.1">
    <property type="nucleotide sequence ID" value="NZ_FAUT01000001.1"/>
</dbReference>
<accession>A0A9W5ANU7</accession>
<evidence type="ECO:0000256" key="1">
    <source>
        <dbReference type="SAM" id="Phobius"/>
    </source>
</evidence>
<keyword evidence="1" id="KW-1133">Transmembrane helix</keyword>
<dbReference type="InterPro" id="IPR025016">
    <property type="entry name" value="DUF3955"/>
</dbReference>
<organism evidence="3 4">
    <name type="scientific">Campylobacter hyointestinalis subsp. hyointestinalis</name>
    <dbReference type="NCBI Taxonomy" id="91352"/>
    <lineage>
        <taxon>Bacteria</taxon>
        <taxon>Pseudomonadati</taxon>
        <taxon>Campylobacterota</taxon>
        <taxon>Epsilonproteobacteria</taxon>
        <taxon>Campylobacterales</taxon>
        <taxon>Campylobacteraceae</taxon>
        <taxon>Campylobacter</taxon>
    </lineage>
</organism>
<gene>
    <name evidence="3" type="ORF">ERS739223_00689</name>
</gene>
<protein>
    <recommendedName>
        <fullName evidence="2">DUF3955 domain-containing protein</fullName>
    </recommendedName>
</protein>
<proteinExistence type="predicted"/>
<evidence type="ECO:0000313" key="3">
    <source>
        <dbReference type="EMBL" id="CUU77356.1"/>
    </source>
</evidence>
<dbReference type="EMBL" id="FAVC01000001">
    <property type="protein sequence ID" value="CUU77356.1"/>
    <property type="molecule type" value="Genomic_DNA"/>
</dbReference>
<feature type="transmembrane region" description="Helical" evidence="1">
    <location>
        <begin position="40"/>
        <end position="63"/>
    </location>
</feature>